<gene>
    <name evidence="2" type="ORF">GCM10009668_36080</name>
</gene>
<evidence type="ECO:0000313" key="2">
    <source>
        <dbReference type="EMBL" id="GAA1111582.1"/>
    </source>
</evidence>
<evidence type="ECO:0000313" key="3">
    <source>
        <dbReference type="Proteomes" id="UP001501581"/>
    </source>
</evidence>
<dbReference type="InterPro" id="IPR052336">
    <property type="entry name" value="MlaD_Phospholipid_Transporter"/>
</dbReference>
<keyword evidence="3" id="KW-1185">Reference proteome</keyword>
<dbReference type="EMBL" id="BAAALG010000013">
    <property type="protein sequence ID" value="GAA1111582.1"/>
    <property type="molecule type" value="Genomic_DNA"/>
</dbReference>
<name>A0ABP4ENA6_9ACTN</name>
<protein>
    <recommendedName>
        <fullName evidence="1">Mce/MlaD domain-containing protein</fullName>
    </recommendedName>
</protein>
<dbReference type="InterPro" id="IPR003399">
    <property type="entry name" value="Mce/MlaD"/>
</dbReference>
<sequence length="424" mass="44467">MAVSNLFSRPVTRLLIVAAALALVLTFALKLVGGNDPYTVKFLMPLADKTFVGAKVTVNGEQVGSISDLGVRDGMAVVTAEIDEEHAPLPAGTQGRVRWESVLGARTLEIIPGESGNADLPSGHLLTSNVEGAELDDLLAMLDAPTRKKLQSLVASLATTVDGKEKRLNTTLQEAGPTIQALGEVARAVGEDGPAIKKLVSQLRGVTSTMAAKDDELSASVAQLNVLMSAVAAEQESLQATLTKLPGTLDVATRTLGAVESPVESARELLRDLQPATRQLPALAKDLKPALADAKPALADLTPILRSADQLLTDTPALASGLRDLLPTTDAALTQANPMVDFLRPYTPEVAGWMSNWTATFGNRNRMGNYARALITASVSSVADALPGVPPGMGQNPRPGPGSLNAWNSKSLLNWTDANGEEIQ</sequence>
<proteinExistence type="predicted"/>
<feature type="domain" description="Mce/MlaD" evidence="1">
    <location>
        <begin position="37"/>
        <end position="113"/>
    </location>
</feature>
<accession>A0ABP4ENA6</accession>
<dbReference type="Pfam" id="PF02470">
    <property type="entry name" value="MlaD"/>
    <property type="match status" value="1"/>
</dbReference>
<dbReference type="Proteomes" id="UP001501581">
    <property type="component" value="Unassembled WGS sequence"/>
</dbReference>
<dbReference type="PANTHER" id="PTHR33371:SF4">
    <property type="entry name" value="INTERMEMBRANE PHOSPHOLIPID TRANSPORT SYSTEM BINDING PROTEIN MLAD"/>
    <property type="match status" value="1"/>
</dbReference>
<comment type="caution">
    <text evidence="2">The sequence shown here is derived from an EMBL/GenBank/DDBJ whole genome shotgun (WGS) entry which is preliminary data.</text>
</comment>
<reference evidence="3" key="1">
    <citation type="journal article" date="2019" name="Int. J. Syst. Evol. Microbiol.">
        <title>The Global Catalogue of Microorganisms (GCM) 10K type strain sequencing project: providing services to taxonomists for standard genome sequencing and annotation.</title>
        <authorList>
            <consortium name="The Broad Institute Genomics Platform"/>
            <consortium name="The Broad Institute Genome Sequencing Center for Infectious Disease"/>
            <person name="Wu L."/>
            <person name="Ma J."/>
        </authorList>
    </citation>
    <scope>NUCLEOTIDE SEQUENCE [LARGE SCALE GENOMIC DNA]</scope>
    <source>
        <strain evidence="3">JCM 13008</strain>
    </source>
</reference>
<organism evidence="2 3">
    <name type="scientific">Nocardioides dubius</name>
    <dbReference type="NCBI Taxonomy" id="317019"/>
    <lineage>
        <taxon>Bacteria</taxon>
        <taxon>Bacillati</taxon>
        <taxon>Actinomycetota</taxon>
        <taxon>Actinomycetes</taxon>
        <taxon>Propionibacteriales</taxon>
        <taxon>Nocardioidaceae</taxon>
        <taxon>Nocardioides</taxon>
    </lineage>
</organism>
<evidence type="ECO:0000259" key="1">
    <source>
        <dbReference type="Pfam" id="PF02470"/>
    </source>
</evidence>
<dbReference type="PANTHER" id="PTHR33371">
    <property type="entry name" value="INTERMEMBRANE PHOSPHOLIPID TRANSPORT SYSTEM BINDING PROTEIN MLAD-RELATED"/>
    <property type="match status" value="1"/>
</dbReference>
<dbReference type="RefSeq" id="WP_343996266.1">
    <property type="nucleotide sequence ID" value="NZ_BAAALG010000013.1"/>
</dbReference>